<organism evidence="2 3">
    <name type="scientific">Thermomonospora cellulosilytica</name>
    <dbReference type="NCBI Taxonomy" id="1411118"/>
    <lineage>
        <taxon>Bacteria</taxon>
        <taxon>Bacillati</taxon>
        <taxon>Actinomycetota</taxon>
        <taxon>Actinomycetes</taxon>
        <taxon>Streptosporangiales</taxon>
        <taxon>Thermomonosporaceae</taxon>
        <taxon>Thermomonospora</taxon>
    </lineage>
</organism>
<dbReference type="PANTHER" id="PTHR32387:SF0">
    <property type="entry name" value="PROTEIN NO VEIN"/>
    <property type="match status" value="1"/>
</dbReference>
<dbReference type="AlphaFoldDB" id="A0A7W3MYD2"/>
<dbReference type="SUPFAM" id="SSF55874">
    <property type="entry name" value="ATPase domain of HSP90 chaperone/DNA topoisomerase II/histidine kinase"/>
    <property type="match status" value="1"/>
</dbReference>
<evidence type="ECO:0000259" key="1">
    <source>
        <dbReference type="Pfam" id="PF25794"/>
    </source>
</evidence>
<dbReference type="InterPro" id="IPR058210">
    <property type="entry name" value="SACS/Nov_dom"/>
</dbReference>
<reference evidence="2 3" key="1">
    <citation type="submission" date="2020-08" db="EMBL/GenBank/DDBJ databases">
        <title>Sequencing the genomes of 1000 actinobacteria strains.</title>
        <authorList>
            <person name="Klenk H.-P."/>
        </authorList>
    </citation>
    <scope>NUCLEOTIDE SEQUENCE [LARGE SCALE GENOMIC DNA]</scope>
    <source>
        <strain evidence="2 3">DSM 45823</strain>
    </source>
</reference>
<dbReference type="Pfam" id="PF25794">
    <property type="entry name" value="SACS"/>
    <property type="match status" value="1"/>
</dbReference>
<dbReference type="InterPro" id="IPR052957">
    <property type="entry name" value="Auxin_embryo_med"/>
</dbReference>
<accession>A0A7W3MYD2</accession>
<dbReference type="EMBL" id="JACJII010000001">
    <property type="protein sequence ID" value="MBA9004152.1"/>
    <property type="molecule type" value="Genomic_DNA"/>
</dbReference>
<name>A0A7W3MYD2_9ACTN</name>
<sequence>MPVDYKAIYDENIRRYGEDTTHLDLLGRLYSKRTHFIFELIQNAEDAGAKELTFELFDDRLEVRHDGRPFNEADVRGICGVGRSTKSEDLTQIGKFGIGFKSVYAYTRTPRIHSGDEHFRIENYVRPHADEHVPVPSGETLFVFPFDHLELTTDIAAGDISEALDSLNLRTLLFLRNIERIYICGATTRNGVLGRLVDSRTPSSRRISLTGSSDTGRWQENWIVWERKVFGPDQGEHRVEIAFRVTQDGDRERIIQCDSSPLVAFFPTEKDTSLGFLIQGPYRTTPARDNIPDYEPWNKRLVNETAILLTDVLTELRDKELLTVEVLQALPLEPTRFEPGSMFHPMFTTVRNAFIREKLIPLADGGYGRAPELRLARGTGIRDLLSPEQLCALYDLPAPVSFAHPSITADRSPFLWKYLREELEDR</sequence>
<dbReference type="PANTHER" id="PTHR32387">
    <property type="entry name" value="WU:FJ29H11"/>
    <property type="match status" value="1"/>
</dbReference>
<dbReference type="NCBIfam" id="NF047352">
    <property type="entry name" value="P_loop_sacsin"/>
    <property type="match status" value="1"/>
</dbReference>
<keyword evidence="3" id="KW-1185">Reference proteome</keyword>
<evidence type="ECO:0000313" key="2">
    <source>
        <dbReference type="EMBL" id="MBA9004152.1"/>
    </source>
</evidence>
<comment type="caution">
    <text evidence="2">The sequence shown here is derived from an EMBL/GenBank/DDBJ whole genome shotgun (WGS) entry which is preliminary data.</text>
</comment>
<feature type="domain" description="Sacsin/Nov" evidence="1">
    <location>
        <begin position="68"/>
        <end position="117"/>
    </location>
</feature>
<dbReference type="Gene3D" id="3.30.565.10">
    <property type="entry name" value="Histidine kinase-like ATPase, C-terminal domain"/>
    <property type="match status" value="1"/>
</dbReference>
<dbReference type="RefSeq" id="WP_182705719.1">
    <property type="nucleotide sequence ID" value="NZ_JACJII010000001.1"/>
</dbReference>
<dbReference type="Proteomes" id="UP000539313">
    <property type="component" value="Unassembled WGS sequence"/>
</dbReference>
<gene>
    <name evidence="2" type="ORF">HNR21_003034</name>
</gene>
<dbReference type="InterPro" id="IPR036890">
    <property type="entry name" value="HATPase_C_sf"/>
</dbReference>
<proteinExistence type="predicted"/>
<evidence type="ECO:0000313" key="3">
    <source>
        <dbReference type="Proteomes" id="UP000539313"/>
    </source>
</evidence>
<protein>
    <recommendedName>
        <fullName evidence="1">Sacsin/Nov domain-containing protein</fullName>
    </recommendedName>
</protein>